<dbReference type="RefSeq" id="WP_264554483.1">
    <property type="nucleotide sequence ID" value="NZ_CBCSGE010000015.1"/>
</dbReference>
<evidence type="ECO:0000256" key="4">
    <source>
        <dbReference type="PROSITE-ProRule" id="PRU00335"/>
    </source>
</evidence>
<dbReference type="PANTHER" id="PTHR47506:SF1">
    <property type="entry name" value="HTH-TYPE TRANSCRIPTIONAL REGULATOR YJDC"/>
    <property type="match status" value="1"/>
</dbReference>
<protein>
    <submittedName>
        <fullName evidence="6">TetR/AcrR family transcriptional regulator</fullName>
    </submittedName>
</protein>
<evidence type="ECO:0000259" key="5">
    <source>
        <dbReference type="PROSITE" id="PS50977"/>
    </source>
</evidence>
<keyword evidence="2 4" id="KW-0238">DNA-binding</keyword>
<sequence>MDKKSEIIEKALHHFLRKGCKIITMNDIANEFSVSKKTLYSLFENKEMLLSEAVDLLWNNYLKEVATIQATNENPIQKIVLVYKKTIDVISSIEPIFIISLRKYHQKVMRKYANNRNTLINDVVLKLLIEAQQNAFIDDKINLVLFCEVNFKDIEERIWRINFLEKYSKEDALEYFIKRKLRGILSVPFLFLSD</sequence>
<evidence type="ECO:0000313" key="7">
    <source>
        <dbReference type="Proteomes" id="UP001589607"/>
    </source>
</evidence>
<dbReference type="PANTHER" id="PTHR47506">
    <property type="entry name" value="TRANSCRIPTIONAL REGULATORY PROTEIN"/>
    <property type="match status" value="1"/>
</dbReference>
<keyword evidence="1" id="KW-0805">Transcription regulation</keyword>
<dbReference type="Pfam" id="PF00440">
    <property type="entry name" value="TetR_N"/>
    <property type="match status" value="1"/>
</dbReference>
<accession>A0ABV5GIT1</accession>
<evidence type="ECO:0000256" key="1">
    <source>
        <dbReference type="ARBA" id="ARBA00023015"/>
    </source>
</evidence>
<dbReference type="InterPro" id="IPR009057">
    <property type="entry name" value="Homeodomain-like_sf"/>
</dbReference>
<feature type="domain" description="HTH tetR-type" evidence="5">
    <location>
        <begin position="1"/>
        <end position="61"/>
    </location>
</feature>
<feature type="DNA-binding region" description="H-T-H motif" evidence="4">
    <location>
        <begin position="24"/>
        <end position="43"/>
    </location>
</feature>
<gene>
    <name evidence="6" type="ORF">ACFFVF_01730</name>
</gene>
<evidence type="ECO:0000256" key="3">
    <source>
        <dbReference type="ARBA" id="ARBA00023163"/>
    </source>
</evidence>
<dbReference type="Gene3D" id="1.10.357.10">
    <property type="entry name" value="Tetracycline Repressor, domain 2"/>
    <property type="match status" value="1"/>
</dbReference>
<keyword evidence="3" id="KW-0804">Transcription</keyword>
<dbReference type="EMBL" id="JBHMEY010000004">
    <property type="protein sequence ID" value="MFB9095223.1"/>
    <property type="molecule type" value="Genomic_DNA"/>
</dbReference>
<dbReference type="Proteomes" id="UP001589607">
    <property type="component" value="Unassembled WGS sequence"/>
</dbReference>
<organism evidence="6 7">
    <name type="scientific">Flavobacterium jumunjinense</name>
    <dbReference type="NCBI Taxonomy" id="998845"/>
    <lineage>
        <taxon>Bacteria</taxon>
        <taxon>Pseudomonadati</taxon>
        <taxon>Bacteroidota</taxon>
        <taxon>Flavobacteriia</taxon>
        <taxon>Flavobacteriales</taxon>
        <taxon>Flavobacteriaceae</taxon>
        <taxon>Flavobacterium</taxon>
    </lineage>
</organism>
<evidence type="ECO:0000313" key="6">
    <source>
        <dbReference type="EMBL" id="MFB9095223.1"/>
    </source>
</evidence>
<reference evidence="6 7" key="1">
    <citation type="submission" date="2024-09" db="EMBL/GenBank/DDBJ databases">
        <authorList>
            <person name="Sun Q."/>
            <person name="Mori K."/>
        </authorList>
    </citation>
    <scope>NUCLEOTIDE SEQUENCE [LARGE SCALE GENOMIC DNA]</scope>
    <source>
        <strain evidence="6 7">CECT 7955</strain>
    </source>
</reference>
<dbReference type="SUPFAM" id="SSF46689">
    <property type="entry name" value="Homeodomain-like"/>
    <property type="match status" value="1"/>
</dbReference>
<keyword evidence="7" id="KW-1185">Reference proteome</keyword>
<comment type="caution">
    <text evidence="6">The sequence shown here is derived from an EMBL/GenBank/DDBJ whole genome shotgun (WGS) entry which is preliminary data.</text>
</comment>
<proteinExistence type="predicted"/>
<dbReference type="PROSITE" id="PS50977">
    <property type="entry name" value="HTH_TETR_2"/>
    <property type="match status" value="1"/>
</dbReference>
<name>A0ABV5GIT1_9FLAO</name>
<dbReference type="InterPro" id="IPR001647">
    <property type="entry name" value="HTH_TetR"/>
</dbReference>
<evidence type="ECO:0000256" key="2">
    <source>
        <dbReference type="ARBA" id="ARBA00023125"/>
    </source>
</evidence>